<dbReference type="GO" id="GO:0006633">
    <property type="term" value="P:fatty acid biosynthetic process"/>
    <property type="evidence" value="ECO:0007669"/>
    <property type="project" value="UniProtKB-UniRule"/>
</dbReference>
<dbReference type="Gene3D" id="3.40.718.10">
    <property type="entry name" value="Isopropylmalate Dehydrogenase"/>
    <property type="match status" value="1"/>
</dbReference>
<dbReference type="Pfam" id="PF02504">
    <property type="entry name" value="FA_synthesis"/>
    <property type="match status" value="1"/>
</dbReference>
<dbReference type="RefSeq" id="WP_183731961.1">
    <property type="nucleotide sequence ID" value="NZ_JACHID010000007.1"/>
</dbReference>
<evidence type="ECO:0000256" key="4">
    <source>
        <dbReference type="ARBA" id="ARBA00022679"/>
    </source>
</evidence>
<keyword evidence="12" id="KW-1185">Reference proteome</keyword>
<organism evidence="11 12">
    <name type="scientific">Desulfurispira natronophila</name>
    <dbReference type="NCBI Taxonomy" id="682562"/>
    <lineage>
        <taxon>Bacteria</taxon>
        <taxon>Pseudomonadati</taxon>
        <taxon>Chrysiogenota</taxon>
        <taxon>Chrysiogenia</taxon>
        <taxon>Chrysiogenales</taxon>
        <taxon>Chrysiogenaceae</taxon>
        <taxon>Desulfurispira</taxon>
    </lineage>
</organism>
<evidence type="ECO:0000256" key="7">
    <source>
        <dbReference type="ARBA" id="ARBA00023264"/>
    </source>
</evidence>
<dbReference type="AlphaFoldDB" id="A0A7W7Y4N9"/>
<dbReference type="SUPFAM" id="SSF53659">
    <property type="entry name" value="Isocitrate/Isopropylmalate dehydrogenase-like"/>
    <property type="match status" value="1"/>
</dbReference>
<evidence type="ECO:0000313" key="11">
    <source>
        <dbReference type="EMBL" id="MBB5022025.1"/>
    </source>
</evidence>
<dbReference type="NCBIfam" id="TIGR00182">
    <property type="entry name" value="plsX"/>
    <property type="match status" value="1"/>
</dbReference>
<dbReference type="EC" id="2.3.1.274" evidence="8 10"/>
<comment type="caution">
    <text evidence="11">The sequence shown here is derived from an EMBL/GenBank/DDBJ whole genome shotgun (WGS) entry which is preliminary data.</text>
</comment>
<gene>
    <name evidence="10" type="primary">plsX</name>
    <name evidence="11" type="ORF">HNR37_001342</name>
</gene>
<comment type="subcellular location">
    <subcellularLocation>
        <location evidence="10">Cytoplasm</location>
    </subcellularLocation>
    <text evidence="10">Associated with the membrane possibly through PlsY.</text>
</comment>
<sequence>MHRIVIDAMGGDFAPQVPVEGAVRALEAYDDIHALIVGPEDLVREELAKYPIAPRERLEVVHASEFITMDESPGVALRRKKDSSIKVGLQLVKDNRADAFISAGNTGAVMGGALLTLRMMPGVAKAAIATFLPTLSGTSIMLDVGANVDCRPEHILQFALMGKSYARYVLNQPHPTVGILSIGEEESKGNDVTRQTYQLLRNCHLIDFKGNVEGKEVYKGVVDVIACDGFTGNVALKVSESLAVMISTMLKEELGRGWFNKLGAALSLGALNRLKKRLDYTEYGGAPLLGVNGAVFISHGSSSPHAIMNAFRAARIYVEREVNQHIYDDIAKTFAQLKDDQEGEPDSREL</sequence>
<evidence type="ECO:0000256" key="6">
    <source>
        <dbReference type="ARBA" id="ARBA00023209"/>
    </source>
</evidence>
<dbReference type="PIRSF" id="PIRSF002465">
    <property type="entry name" value="Phsphlp_syn_PlsX"/>
    <property type="match status" value="1"/>
</dbReference>
<dbReference type="UniPathway" id="UPA00085"/>
<keyword evidence="7 10" id="KW-1208">Phospholipid metabolism</keyword>
<dbReference type="EMBL" id="JACHID010000007">
    <property type="protein sequence ID" value="MBB5022025.1"/>
    <property type="molecule type" value="Genomic_DNA"/>
</dbReference>
<dbReference type="Proteomes" id="UP000528322">
    <property type="component" value="Unassembled WGS sequence"/>
</dbReference>
<proteinExistence type="inferred from homology"/>
<keyword evidence="11" id="KW-0012">Acyltransferase</keyword>
<dbReference type="InterPro" id="IPR012281">
    <property type="entry name" value="Phospholipid_synth_PlsX-like"/>
</dbReference>
<comment type="similarity">
    <text evidence="10">Belongs to the PlsX family.</text>
</comment>
<evidence type="ECO:0000256" key="10">
    <source>
        <dbReference type="HAMAP-Rule" id="MF_00019"/>
    </source>
</evidence>
<comment type="function">
    <text evidence="10">Catalyzes the reversible formation of acyl-phosphate (acyl-PO(4)) from acyl-[acyl-carrier-protein] (acyl-ACP). This enzyme utilizes acyl-ACP as fatty acyl donor, but not acyl-CoA.</text>
</comment>
<keyword evidence="4 10" id="KW-0808">Transferase</keyword>
<keyword evidence="6 10" id="KW-0594">Phospholipid biosynthesis</keyword>
<keyword evidence="5 10" id="KW-0443">Lipid metabolism</keyword>
<evidence type="ECO:0000256" key="1">
    <source>
        <dbReference type="ARBA" id="ARBA00001232"/>
    </source>
</evidence>
<dbReference type="GO" id="GO:0008654">
    <property type="term" value="P:phospholipid biosynthetic process"/>
    <property type="evidence" value="ECO:0007669"/>
    <property type="project" value="UniProtKB-KW"/>
</dbReference>
<evidence type="ECO:0000256" key="8">
    <source>
        <dbReference type="ARBA" id="ARBA00024069"/>
    </source>
</evidence>
<protein>
    <recommendedName>
        <fullName evidence="8 10">Phosphate acyltransferase</fullName>
        <ecNumber evidence="8 10">2.3.1.274</ecNumber>
    </recommendedName>
    <alternativeName>
        <fullName evidence="10">Acyl-ACP phosphotransacylase</fullName>
    </alternativeName>
    <alternativeName>
        <fullName evidence="10">Acyl-[acyl-carrier-protein]--phosphate acyltransferase</fullName>
    </alternativeName>
    <alternativeName>
        <fullName evidence="10">Phosphate-acyl-ACP acyltransferase</fullName>
    </alternativeName>
</protein>
<evidence type="ECO:0000256" key="9">
    <source>
        <dbReference type="ARBA" id="ARBA00046608"/>
    </source>
</evidence>
<dbReference type="PANTHER" id="PTHR30100:SF1">
    <property type="entry name" value="PHOSPHATE ACYLTRANSFERASE"/>
    <property type="match status" value="1"/>
</dbReference>
<evidence type="ECO:0000256" key="3">
    <source>
        <dbReference type="ARBA" id="ARBA00022516"/>
    </source>
</evidence>
<evidence type="ECO:0000256" key="2">
    <source>
        <dbReference type="ARBA" id="ARBA00022490"/>
    </source>
</evidence>
<keyword evidence="3 10" id="KW-0444">Lipid biosynthesis</keyword>
<evidence type="ECO:0000256" key="5">
    <source>
        <dbReference type="ARBA" id="ARBA00023098"/>
    </source>
</evidence>
<dbReference type="HAMAP" id="MF_00019">
    <property type="entry name" value="PlsX"/>
    <property type="match status" value="1"/>
</dbReference>
<dbReference type="GO" id="GO:0043811">
    <property type="term" value="F:phosphate:acyl-[acyl carrier protein] acyltransferase activity"/>
    <property type="evidence" value="ECO:0007669"/>
    <property type="project" value="UniProtKB-UniRule"/>
</dbReference>
<comment type="catalytic activity">
    <reaction evidence="1 10">
        <text>a fatty acyl-[ACP] + phosphate = an acyl phosphate + holo-[ACP]</text>
        <dbReference type="Rhea" id="RHEA:42292"/>
        <dbReference type="Rhea" id="RHEA-COMP:9685"/>
        <dbReference type="Rhea" id="RHEA-COMP:14125"/>
        <dbReference type="ChEBI" id="CHEBI:43474"/>
        <dbReference type="ChEBI" id="CHEBI:59918"/>
        <dbReference type="ChEBI" id="CHEBI:64479"/>
        <dbReference type="ChEBI" id="CHEBI:138651"/>
        <dbReference type="EC" id="2.3.1.274"/>
    </reaction>
</comment>
<comment type="pathway">
    <text evidence="10">Lipid metabolism; phospholipid metabolism.</text>
</comment>
<keyword evidence="2 10" id="KW-0963">Cytoplasm</keyword>
<dbReference type="InterPro" id="IPR003664">
    <property type="entry name" value="FA_synthesis"/>
</dbReference>
<evidence type="ECO:0000313" key="12">
    <source>
        <dbReference type="Proteomes" id="UP000528322"/>
    </source>
</evidence>
<accession>A0A7W7Y4N9</accession>
<dbReference type="PANTHER" id="PTHR30100">
    <property type="entry name" value="FATTY ACID/PHOSPHOLIPID SYNTHESIS PROTEIN PLSX"/>
    <property type="match status" value="1"/>
</dbReference>
<reference evidence="11 12" key="1">
    <citation type="submission" date="2020-08" db="EMBL/GenBank/DDBJ databases">
        <title>Genomic Encyclopedia of Type Strains, Phase IV (KMG-IV): sequencing the most valuable type-strain genomes for metagenomic binning, comparative biology and taxonomic classification.</title>
        <authorList>
            <person name="Goeker M."/>
        </authorList>
    </citation>
    <scope>NUCLEOTIDE SEQUENCE [LARGE SCALE GENOMIC DNA]</scope>
    <source>
        <strain evidence="11 12">DSM 22071</strain>
    </source>
</reference>
<name>A0A7W7Y4N9_9BACT</name>
<comment type="subunit">
    <text evidence="9 10">Homodimer. Probably interacts with PlsY.</text>
</comment>
<dbReference type="GO" id="GO:0005737">
    <property type="term" value="C:cytoplasm"/>
    <property type="evidence" value="ECO:0007669"/>
    <property type="project" value="UniProtKB-SubCell"/>
</dbReference>